<protein>
    <recommendedName>
        <fullName evidence="5">Gnk2-homologous domain-containing protein</fullName>
    </recommendedName>
</protein>
<dbReference type="FunFam" id="3.30.430.20:FF:000003">
    <property type="entry name" value="Cysteine-rich RLK (RECEPTOR-like protein kinase) 10"/>
    <property type="match status" value="1"/>
</dbReference>
<feature type="transmembrane region" description="Helical" evidence="3">
    <location>
        <begin position="255"/>
        <end position="278"/>
    </location>
</feature>
<dbReference type="FunFam" id="3.30.430.20:FF:000002">
    <property type="entry name" value="Cysteine-rich receptor-like protein kinase 10"/>
    <property type="match status" value="1"/>
</dbReference>
<dbReference type="Proteomes" id="UP001188597">
    <property type="component" value="Unassembled WGS sequence"/>
</dbReference>
<evidence type="ECO:0000313" key="6">
    <source>
        <dbReference type="EMBL" id="KAK3035109.1"/>
    </source>
</evidence>
<dbReference type="CDD" id="cd23509">
    <property type="entry name" value="Gnk2-like"/>
    <property type="match status" value="2"/>
</dbReference>
<evidence type="ECO:0000313" key="7">
    <source>
        <dbReference type="Proteomes" id="UP001188597"/>
    </source>
</evidence>
<proteinExistence type="predicted"/>
<dbReference type="EMBL" id="JAVXUP010000183">
    <property type="protein sequence ID" value="KAK3035109.1"/>
    <property type="molecule type" value="Genomic_DNA"/>
</dbReference>
<dbReference type="PANTHER" id="PTHR32099">
    <property type="entry name" value="CYSTEINE-RICH REPEAT SECRETORY PROTEIN"/>
    <property type="match status" value="1"/>
</dbReference>
<feature type="domain" description="Gnk2-homologous" evidence="5">
    <location>
        <begin position="28"/>
        <end position="130"/>
    </location>
</feature>
<dbReference type="SUPFAM" id="SSF56112">
    <property type="entry name" value="Protein kinase-like (PK-like)"/>
    <property type="match status" value="1"/>
</dbReference>
<evidence type="ECO:0000256" key="3">
    <source>
        <dbReference type="SAM" id="Phobius"/>
    </source>
</evidence>
<sequence length="409" mass="45567">MCSQRTKSKNTTVLDMLFLMLTLASAEPHFTFCSDTTANYTPGSPFEKNLKSLLESLSSDTSLKDGFYGTSVGNGSDSLFGQALCRGDVTPKACQKCVVNASQDITEECQSEDAIIWYELCQIRYSYQMFFSSMVYTGKYPDSNNMEKNVSNQDHFQVVYSLMNELSEKAAYDASNLMFATGKVKYSQSETIFGLVQCTRDISRDNCRSCFTQALGDLEGRCKYREGGTVFSRNCNVRFEMYPFYKDPKGGKWKMWVVVAVACASSILVAVLTGSYVLHRWQRKAKQIGDEKGQSSMLNYSLTPVNTTMAWQLRNEGHELEFVDPLLTEQCPTLEVLRCIHIALLCVQEDPAERPTMSNVVVLLGSESIALPEPSKPAFSVGRAAHHIDQSVPEDPSVNQLTLSGISAR</sequence>
<feature type="domain" description="Gnk2-homologous" evidence="5">
    <location>
        <begin position="137"/>
        <end position="244"/>
    </location>
</feature>
<keyword evidence="3" id="KW-0812">Transmembrane</keyword>
<keyword evidence="3" id="KW-0472">Membrane</keyword>
<keyword evidence="1 4" id="KW-0732">Signal</keyword>
<accession>A0AA88WXC7</accession>
<dbReference type="PANTHER" id="PTHR32099:SF63">
    <property type="entry name" value="CYSTEINE-RICH REPEAT SECRETORY PROTEIN 38-LIKE"/>
    <property type="match status" value="1"/>
</dbReference>
<evidence type="ECO:0000256" key="1">
    <source>
        <dbReference type="ARBA" id="ARBA00022729"/>
    </source>
</evidence>
<dbReference type="PROSITE" id="PS51473">
    <property type="entry name" value="GNK2"/>
    <property type="match status" value="2"/>
</dbReference>
<dbReference type="Gene3D" id="3.30.430.20">
    <property type="entry name" value="Gnk2 domain, C-X8-C-X2-C motif"/>
    <property type="match status" value="2"/>
</dbReference>
<dbReference type="AlphaFoldDB" id="A0AA88WXC7"/>
<name>A0AA88WXC7_9ASTE</name>
<evidence type="ECO:0000259" key="5">
    <source>
        <dbReference type="PROSITE" id="PS51473"/>
    </source>
</evidence>
<feature type="signal peptide" evidence="4">
    <location>
        <begin position="1"/>
        <end position="26"/>
    </location>
</feature>
<evidence type="ECO:0000256" key="4">
    <source>
        <dbReference type="SAM" id="SignalP"/>
    </source>
</evidence>
<dbReference type="Gene3D" id="1.10.510.10">
    <property type="entry name" value="Transferase(Phosphotransferase) domain 1"/>
    <property type="match status" value="1"/>
</dbReference>
<gene>
    <name evidence="6" type="ORF">RJ639_032611</name>
</gene>
<keyword evidence="7" id="KW-1185">Reference proteome</keyword>
<evidence type="ECO:0000256" key="2">
    <source>
        <dbReference type="ARBA" id="ARBA00022737"/>
    </source>
</evidence>
<dbReference type="InterPro" id="IPR011009">
    <property type="entry name" value="Kinase-like_dom_sf"/>
</dbReference>
<dbReference type="InterPro" id="IPR002902">
    <property type="entry name" value="GNK2"/>
</dbReference>
<organism evidence="6 7">
    <name type="scientific">Escallonia herrerae</name>
    <dbReference type="NCBI Taxonomy" id="1293975"/>
    <lineage>
        <taxon>Eukaryota</taxon>
        <taxon>Viridiplantae</taxon>
        <taxon>Streptophyta</taxon>
        <taxon>Embryophyta</taxon>
        <taxon>Tracheophyta</taxon>
        <taxon>Spermatophyta</taxon>
        <taxon>Magnoliopsida</taxon>
        <taxon>eudicotyledons</taxon>
        <taxon>Gunneridae</taxon>
        <taxon>Pentapetalae</taxon>
        <taxon>asterids</taxon>
        <taxon>campanulids</taxon>
        <taxon>Escalloniales</taxon>
        <taxon>Escalloniaceae</taxon>
        <taxon>Escallonia</taxon>
    </lineage>
</organism>
<comment type="caution">
    <text evidence="6">The sequence shown here is derived from an EMBL/GenBank/DDBJ whole genome shotgun (WGS) entry which is preliminary data.</text>
</comment>
<dbReference type="InterPro" id="IPR038408">
    <property type="entry name" value="GNK2_sf"/>
</dbReference>
<feature type="chain" id="PRO_5041646530" description="Gnk2-homologous domain-containing protein" evidence="4">
    <location>
        <begin position="27"/>
        <end position="409"/>
    </location>
</feature>
<dbReference type="Pfam" id="PF01657">
    <property type="entry name" value="Stress-antifung"/>
    <property type="match status" value="2"/>
</dbReference>
<keyword evidence="3" id="KW-1133">Transmembrane helix</keyword>
<keyword evidence="2" id="KW-0677">Repeat</keyword>
<reference evidence="6" key="1">
    <citation type="submission" date="2022-12" db="EMBL/GenBank/DDBJ databases">
        <title>Draft genome assemblies for two species of Escallonia (Escalloniales).</title>
        <authorList>
            <person name="Chanderbali A."/>
            <person name="Dervinis C."/>
            <person name="Anghel I."/>
            <person name="Soltis D."/>
            <person name="Soltis P."/>
            <person name="Zapata F."/>
        </authorList>
    </citation>
    <scope>NUCLEOTIDE SEQUENCE</scope>
    <source>
        <strain evidence="6">UCBG64.0493</strain>
        <tissue evidence="6">Leaf</tissue>
    </source>
</reference>